<gene>
    <name evidence="4" type="ORF">EQG66_00955</name>
</gene>
<evidence type="ECO:0000313" key="5">
    <source>
        <dbReference type="Proteomes" id="UP000290958"/>
    </source>
</evidence>
<accession>A0A4Q1KLQ2</accession>
<organism evidence="4 5">
    <name type="scientific">Sphingobium fluviale</name>
    <dbReference type="NCBI Taxonomy" id="2506423"/>
    <lineage>
        <taxon>Bacteria</taxon>
        <taxon>Pseudomonadati</taxon>
        <taxon>Pseudomonadota</taxon>
        <taxon>Alphaproteobacteria</taxon>
        <taxon>Sphingomonadales</taxon>
        <taxon>Sphingomonadaceae</taxon>
        <taxon>Sphingobium</taxon>
    </lineage>
</organism>
<dbReference type="Pfam" id="PF07883">
    <property type="entry name" value="Cupin_2"/>
    <property type="match status" value="1"/>
</dbReference>
<proteinExistence type="predicted"/>
<dbReference type="Gene3D" id="2.60.120.10">
    <property type="entry name" value="Jelly Rolls"/>
    <property type="match status" value="1"/>
</dbReference>
<dbReference type="RefSeq" id="WP_129402666.1">
    <property type="nucleotide sequence ID" value="NZ_SBKP01000001.1"/>
</dbReference>
<keyword evidence="1" id="KW-0479">Metal-binding</keyword>
<dbReference type="CDD" id="cd02224">
    <property type="entry name" value="cupin_SPO2919-like"/>
    <property type="match status" value="1"/>
</dbReference>
<dbReference type="InterPro" id="IPR014710">
    <property type="entry name" value="RmlC-like_jellyroll"/>
</dbReference>
<dbReference type="OrthoDB" id="5290459at2"/>
<evidence type="ECO:0000256" key="2">
    <source>
        <dbReference type="SAM" id="MobiDB-lite"/>
    </source>
</evidence>
<evidence type="ECO:0000313" key="4">
    <source>
        <dbReference type="EMBL" id="RXR30891.1"/>
    </source>
</evidence>
<dbReference type="PANTHER" id="PTHR35848">
    <property type="entry name" value="OXALATE-BINDING PROTEIN"/>
    <property type="match status" value="1"/>
</dbReference>
<comment type="caution">
    <text evidence="4">The sequence shown here is derived from an EMBL/GenBank/DDBJ whole genome shotgun (WGS) entry which is preliminary data.</text>
</comment>
<name>A0A4Q1KLQ2_9SPHN</name>
<dbReference type="InterPro" id="IPR051610">
    <property type="entry name" value="GPI/OXD"/>
</dbReference>
<dbReference type="InterPro" id="IPR013096">
    <property type="entry name" value="Cupin_2"/>
</dbReference>
<dbReference type="PANTHER" id="PTHR35848:SF9">
    <property type="entry name" value="SLL1358 PROTEIN"/>
    <property type="match status" value="1"/>
</dbReference>
<feature type="domain" description="Cupin type-2" evidence="3">
    <location>
        <begin position="52"/>
        <end position="122"/>
    </location>
</feature>
<reference evidence="5" key="1">
    <citation type="submission" date="2019-01" db="EMBL/GenBank/DDBJ databases">
        <title>Cytophagaceae bacterium strain CAR-16.</title>
        <authorList>
            <person name="Chen W.-M."/>
        </authorList>
    </citation>
    <scope>NUCLEOTIDE SEQUENCE [LARGE SCALE GENOMIC DNA]</scope>
    <source>
        <strain evidence="5">CHR27</strain>
    </source>
</reference>
<feature type="region of interest" description="Disordered" evidence="2">
    <location>
        <begin position="1"/>
        <end position="23"/>
    </location>
</feature>
<evidence type="ECO:0000259" key="3">
    <source>
        <dbReference type="Pfam" id="PF07883"/>
    </source>
</evidence>
<dbReference type="SUPFAM" id="SSF51182">
    <property type="entry name" value="RmlC-like cupins"/>
    <property type="match status" value="1"/>
</dbReference>
<dbReference type="InterPro" id="IPR011051">
    <property type="entry name" value="RmlC_Cupin_sf"/>
</dbReference>
<dbReference type="EMBL" id="SBKP01000001">
    <property type="protein sequence ID" value="RXR30891.1"/>
    <property type="molecule type" value="Genomic_DNA"/>
</dbReference>
<dbReference type="AlphaFoldDB" id="A0A4Q1KLQ2"/>
<keyword evidence="5" id="KW-1185">Reference proteome</keyword>
<dbReference type="GO" id="GO:0046872">
    <property type="term" value="F:metal ion binding"/>
    <property type="evidence" value="ECO:0007669"/>
    <property type="project" value="UniProtKB-KW"/>
</dbReference>
<sequence>MTTSPPVPRRAMDIAPRAKPSNYPPQFAARVSGRVKRQLGDAFGLSRFGVNLTVLPPGAQSALLHRHTEQEEFIYILSGRPTLRTDAGEVPLAPGMCIGFPAGGMAHHLVNLTGEDVHYLEVGDRSATDQGEYPEDDLAAAWSEGGWRFNHKDGTPW</sequence>
<dbReference type="Proteomes" id="UP000290958">
    <property type="component" value="Unassembled WGS sequence"/>
</dbReference>
<protein>
    <submittedName>
        <fullName evidence="4">Cupin domain-containing protein</fullName>
    </submittedName>
</protein>
<evidence type="ECO:0000256" key="1">
    <source>
        <dbReference type="ARBA" id="ARBA00022723"/>
    </source>
</evidence>